<dbReference type="GO" id="GO:0106070">
    <property type="term" value="P:regulation of adenylate cyclase-activating G protein-coupled receptor signaling pathway"/>
    <property type="evidence" value="ECO:0007669"/>
    <property type="project" value="UniProtKB-ARBA"/>
</dbReference>
<keyword evidence="6 12" id="KW-0914">Notch signaling pathway</keyword>
<feature type="compositionally biased region" description="Low complexity" evidence="13">
    <location>
        <begin position="10"/>
        <end position="48"/>
    </location>
</feature>
<dbReference type="FunFam" id="1.10.472.100:FF:000003">
    <property type="entry name" value="Presenilin"/>
    <property type="match status" value="1"/>
</dbReference>
<proteinExistence type="inferred from homology"/>
<comment type="domain">
    <text evidence="12">The PAL motif is required for normal active site conformation.</text>
</comment>
<feature type="transmembrane region" description="Helical" evidence="12">
    <location>
        <begin position="255"/>
        <end position="277"/>
    </location>
</feature>
<evidence type="ECO:0000256" key="6">
    <source>
        <dbReference type="ARBA" id="ARBA00022976"/>
    </source>
</evidence>
<keyword evidence="15" id="KW-1185">Reference proteome</keyword>
<keyword evidence="8 12" id="KW-0333">Golgi apparatus</keyword>
<dbReference type="GO" id="GO:0070765">
    <property type="term" value="C:gamma-secretase complex"/>
    <property type="evidence" value="ECO:0007669"/>
    <property type="project" value="TreeGrafter"/>
</dbReference>
<dbReference type="Proteomes" id="UP000076078">
    <property type="component" value="Unassembled WGS sequence"/>
</dbReference>
<evidence type="ECO:0000256" key="13">
    <source>
        <dbReference type="SAM" id="MobiDB-lite"/>
    </source>
</evidence>
<dbReference type="EMBL" id="LODT01000029">
    <property type="protein sequence ID" value="KYQ92331.1"/>
    <property type="molecule type" value="Genomic_DNA"/>
</dbReference>
<dbReference type="EC" id="3.4.23.-" evidence="12"/>
<evidence type="ECO:0000256" key="9">
    <source>
        <dbReference type="ARBA" id="ARBA00023136"/>
    </source>
</evidence>
<dbReference type="AlphaFoldDB" id="A0A151ZEF8"/>
<dbReference type="GO" id="GO:0044351">
    <property type="term" value="P:macropinocytosis"/>
    <property type="evidence" value="ECO:0007669"/>
    <property type="project" value="UniProtKB-ARBA"/>
</dbReference>
<feature type="region of interest" description="Disordered" evidence="13">
    <location>
        <begin position="1"/>
        <end position="96"/>
    </location>
</feature>
<feature type="compositionally biased region" description="Acidic residues" evidence="13">
    <location>
        <begin position="58"/>
        <end position="68"/>
    </location>
</feature>
<comment type="function">
    <text evidence="12">Probable subunit of the gamma-secretase complex, an endoprotease complex that catalyzes the intramembrane cleavage of integral membrane proteins such as Notch receptors.</text>
</comment>
<keyword evidence="3 12" id="KW-0812">Transmembrane</keyword>
<dbReference type="GO" id="GO:0034205">
    <property type="term" value="P:amyloid-beta formation"/>
    <property type="evidence" value="ECO:0007669"/>
    <property type="project" value="TreeGrafter"/>
</dbReference>
<keyword evidence="9 12" id="KW-0472">Membrane</keyword>
<dbReference type="PANTHER" id="PTHR10202:SF21">
    <property type="entry name" value="PRESENILIN-A"/>
    <property type="match status" value="1"/>
</dbReference>
<feature type="compositionally biased region" description="Polar residues" evidence="13">
    <location>
        <begin position="70"/>
        <end position="82"/>
    </location>
</feature>
<dbReference type="GO" id="GO:0006509">
    <property type="term" value="P:membrane protein ectodomain proteolysis"/>
    <property type="evidence" value="ECO:0007669"/>
    <property type="project" value="TreeGrafter"/>
</dbReference>
<dbReference type="PRINTS" id="PR01072">
    <property type="entry name" value="PRESENILIN"/>
</dbReference>
<feature type="transmembrane region" description="Helical" evidence="12">
    <location>
        <begin position="139"/>
        <end position="160"/>
    </location>
</feature>
<feature type="transmembrane region" description="Helical" evidence="12">
    <location>
        <begin position="520"/>
        <end position="545"/>
    </location>
</feature>
<feature type="region of interest" description="Disordered" evidence="13">
    <location>
        <begin position="361"/>
        <end position="450"/>
    </location>
</feature>
<feature type="compositionally biased region" description="Low complexity" evidence="13">
    <location>
        <begin position="362"/>
        <end position="383"/>
    </location>
</feature>
<evidence type="ECO:0000313" key="14">
    <source>
        <dbReference type="EMBL" id="KYQ92331.1"/>
    </source>
</evidence>
<evidence type="ECO:0000256" key="8">
    <source>
        <dbReference type="ARBA" id="ARBA00023034"/>
    </source>
</evidence>
<dbReference type="GO" id="GO:0006914">
    <property type="term" value="P:autophagy"/>
    <property type="evidence" value="ECO:0007669"/>
    <property type="project" value="UniProtKB-ARBA"/>
</dbReference>
<feature type="transmembrane region" description="Helical" evidence="12">
    <location>
        <begin position="306"/>
        <end position="327"/>
    </location>
</feature>
<keyword evidence="5 12" id="KW-0256">Endoplasmic reticulum</keyword>
<feature type="compositionally biased region" description="Low complexity" evidence="13">
    <location>
        <begin position="83"/>
        <end position="95"/>
    </location>
</feature>
<protein>
    <recommendedName>
        <fullName evidence="12">Presenilin</fullName>
        <ecNumber evidence="12">3.4.23.-</ecNumber>
    </recommendedName>
</protein>
<dbReference type="InterPro" id="IPR006639">
    <property type="entry name" value="Preselin/SPP"/>
</dbReference>
<dbReference type="GO" id="GO:0007219">
    <property type="term" value="P:Notch signaling pathway"/>
    <property type="evidence" value="ECO:0007669"/>
    <property type="project" value="UniProtKB-KW"/>
</dbReference>
<evidence type="ECO:0000256" key="2">
    <source>
        <dbReference type="ARBA" id="ARBA00022670"/>
    </source>
</evidence>
<evidence type="ECO:0000256" key="1">
    <source>
        <dbReference type="ARBA" id="ARBA00008604"/>
    </source>
</evidence>
<dbReference type="GO" id="GO:0044671">
    <property type="term" value="P:sorocarp spore cell differentiation"/>
    <property type="evidence" value="ECO:0007669"/>
    <property type="project" value="UniProtKB-ARBA"/>
</dbReference>
<comment type="subcellular location">
    <subcellularLocation>
        <location evidence="12">Endoplasmic reticulum membrane</location>
        <topology evidence="12">Multi-pass membrane protein</topology>
    </subcellularLocation>
    <subcellularLocation>
        <location evidence="12">Golgi apparatus membrane</location>
        <topology evidence="12">Multi-pass membrane protein</topology>
    </subcellularLocation>
</comment>
<dbReference type="GO" id="GO:0005789">
    <property type="term" value="C:endoplasmic reticulum membrane"/>
    <property type="evidence" value="ECO:0007669"/>
    <property type="project" value="UniProtKB-SubCell"/>
</dbReference>
<organism evidence="14 15">
    <name type="scientific">Tieghemostelium lacteum</name>
    <name type="common">Slime mold</name>
    <name type="synonym">Dictyostelium lacteum</name>
    <dbReference type="NCBI Taxonomy" id="361077"/>
    <lineage>
        <taxon>Eukaryota</taxon>
        <taxon>Amoebozoa</taxon>
        <taxon>Evosea</taxon>
        <taxon>Eumycetozoa</taxon>
        <taxon>Dictyostelia</taxon>
        <taxon>Dictyosteliales</taxon>
        <taxon>Raperosteliaceae</taxon>
        <taxon>Tieghemostelium</taxon>
    </lineage>
</organism>
<feature type="transmembrane region" description="Helical" evidence="12">
    <location>
        <begin position="491"/>
        <end position="514"/>
    </location>
</feature>
<dbReference type="Gene3D" id="1.10.472.100">
    <property type="entry name" value="Presenilin"/>
    <property type="match status" value="1"/>
</dbReference>
<dbReference type="GO" id="GO:0055074">
    <property type="term" value="P:calcium ion homeostasis"/>
    <property type="evidence" value="ECO:0007669"/>
    <property type="project" value="UniProtKB-ARBA"/>
</dbReference>
<dbReference type="FunCoup" id="A0A151ZEF8">
    <property type="interactions" value="294"/>
</dbReference>
<dbReference type="InParanoid" id="A0A151ZEF8"/>
<feature type="compositionally biased region" description="Polar residues" evidence="13">
    <location>
        <begin position="384"/>
        <end position="409"/>
    </location>
</feature>
<dbReference type="PANTHER" id="PTHR10202">
    <property type="entry name" value="PRESENILIN"/>
    <property type="match status" value="1"/>
</dbReference>
<reference evidence="14 15" key="1">
    <citation type="submission" date="2015-12" db="EMBL/GenBank/DDBJ databases">
        <title>Dictyostelia acquired genes for synthesis and detection of signals that induce cell-type specialization by lateral gene transfer from prokaryotes.</title>
        <authorList>
            <person name="Gloeckner G."/>
            <person name="Schaap P."/>
        </authorList>
    </citation>
    <scope>NUCLEOTIDE SEQUENCE [LARGE SCALE GENOMIC DNA]</scope>
    <source>
        <strain evidence="14 15">TK</strain>
    </source>
</reference>
<gene>
    <name evidence="14" type="ORF">DLAC_06295</name>
</gene>
<sequence length="553" mass="61552">MNSPNITSRNNNDPIDNNNNNNNNNNSNNNNNNNNIKNHYNVNNISNIESDKIKNSFPDDDESYDGEYENNMTSSSGSIPTDNNNNSSNSNNNNSLFNIFLDEKNKKSEEDEDSDFESEFGKHEYELETPELVDYSESIVNILIPVCITMLICILLIRTITMNEQTVQASPLIHNDINDAEPSDSQTLVFNPIINSIIFLAVIILSTFIMVVLYKFKFMKALYGWLIGTSILLLGVFGGYLFILILIYCNVPLDYITFVVVIWNFSAGGMVCIYYYAPRLFHRAYLISIAVLMALFLTRLPEWTTWAILALVSIYDIFAVLCPGGPLKQLIDTAKKRGEEIPALIYNASVYIGMANLESNDSNQSSPISPTTITNTVSTPTKSQFNQQQNEVSQPSPLPNESSSCSTLNEMLEDDDDHDENQMNKTISSSPSSSDISDTNTDHSIQISPDLTTSISSNNLSTKKPSNIKLGLGDFVFYSVLVGRAALNDMITVCTCFIAVITGLFLTLFLLALLKRALPALPMSIGLGILFYFITKVILTPYLLFIGSTQVFI</sequence>
<dbReference type="GO" id="GO:0042500">
    <property type="term" value="F:aspartic endopeptidase activity, intramembrane cleaving"/>
    <property type="evidence" value="ECO:0007669"/>
    <property type="project" value="InterPro"/>
</dbReference>
<dbReference type="GO" id="GO:0000139">
    <property type="term" value="C:Golgi membrane"/>
    <property type="evidence" value="ECO:0007669"/>
    <property type="project" value="UniProtKB-SubCell"/>
</dbReference>
<dbReference type="STRING" id="361077.A0A151ZEF8"/>
<comment type="caution">
    <text evidence="14">The sequence shown here is derived from an EMBL/GenBank/DDBJ whole genome shotgun (WGS) entry which is preliminary data.</text>
</comment>
<comment type="similarity">
    <text evidence="1 12">Belongs to the peptidase A22A family.</text>
</comment>
<feature type="compositionally biased region" description="Low complexity" evidence="13">
    <location>
        <begin position="426"/>
        <end position="450"/>
    </location>
</feature>
<feature type="transmembrane region" description="Helical" evidence="12">
    <location>
        <begin position="284"/>
        <end position="300"/>
    </location>
</feature>
<dbReference type="SMART" id="SM00730">
    <property type="entry name" value="PSN"/>
    <property type="match status" value="1"/>
</dbReference>
<evidence type="ECO:0000256" key="12">
    <source>
        <dbReference type="RuleBase" id="RU361148"/>
    </source>
</evidence>
<keyword evidence="4 12" id="KW-0378">Hydrolase</keyword>
<dbReference type="OrthoDB" id="20287at2759"/>
<keyword evidence="7 12" id="KW-1133">Transmembrane helix</keyword>
<evidence type="ECO:0000313" key="15">
    <source>
        <dbReference type="Proteomes" id="UP000076078"/>
    </source>
</evidence>
<accession>A0A151ZEF8</accession>
<comment type="function">
    <text evidence="10">Probable catalytic subunit of the gamma-secretase complex, an endoprotease complex that catalyzes the intramembrane cleavage of integral membrane proteins such as Notch receptors. Requires the other members of the gamma-secretase complex to have a protease activity.</text>
</comment>
<dbReference type="GO" id="GO:0031149">
    <property type="term" value="P:sorocarp stalk cell differentiation"/>
    <property type="evidence" value="ECO:0007669"/>
    <property type="project" value="UniProtKB-ARBA"/>
</dbReference>
<evidence type="ECO:0000256" key="11">
    <source>
        <dbReference type="ARBA" id="ARBA00066080"/>
    </source>
</evidence>
<evidence type="ECO:0000256" key="5">
    <source>
        <dbReference type="ARBA" id="ARBA00022824"/>
    </source>
</evidence>
<evidence type="ECO:0000256" key="3">
    <source>
        <dbReference type="ARBA" id="ARBA00022692"/>
    </source>
</evidence>
<dbReference type="OMA" id="INHQEND"/>
<evidence type="ECO:0000256" key="4">
    <source>
        <dbReference type="ARBA" id="ARBA00022801"/>
    </source>
</evidence>
<evidence type="ECO:0000256" key="10">
    <source>
        <dbReference type="ARBA" id="ARBA00053367"/>
    </source>
</evidence>
<name>A0A151ZEF8_TIELA</name>
<dbReference type="Pfam" id="PF01080">
    <property type="entry name" value="Presenilin"/>
    <property type="match status" value="1"/>
</dbReference>
<keyword evidence="2 12" id="KW-0645">Protease</keyword>
<dbReference type="InterPro" id="IPR042524">
    <property type="entry name" value="Presenilin_C"/>
</dbReference>
<dbReference type="GO" id="GO:0016485">
    <property type="term" value="P:protein processing"/>
    <property type="evidence" value="ECO:0007669"/>
    <property type="project" value="InterPro"/>
</dbReference>
<feature type="transmembrane region" description="Helical" evidence="12">
    <location>
        <begin position="221"/>
        <end position="249"/>
    </location>
</feature>
<dbReference type="InterPro" id="IPR001108">
    <property type="entry name" value="Peptidase_A22A"/>
</dbReference>
<feature type="transmembrane region" description="Helical" evidence="12">
    <location>
        <begin position="193"/>
        <end position="214"/>
    </location>
</feature>
<comment type="subunit">
    <text evidence="11">Homodimer. Component of the gamma-secretase complex, a complex composed of a presenilin homodimer, nicastrin, aph1 and pen2.</text>
</comment>
<evidence type="ECO:0000256" key="7">
    <source>
        <dbReference type="ARBA" id="ARBA00022989"/>
    </source>
</evidence>